<reference evidence="2" key="1">
    <citation type="submission" date="2016-03" db="EMBL/GenBank/DDBJ databases">
        <authorList>
            <person name="Ploux O."/>
        </authorList>
    </citation>
    <scope>NUCLEOTIDE SEQUENCE [LARGE SCALE GENOMIC DNA]</scope>
    <source>
        <strain evidence="2">DAU221</strain>
    </source>
</reference>
<reference evidence="4" key="2">
    <citation type="submission" date="2016-03" db="EMBL/GenBank/DDBJ databases">
        <authorList>
            <person name="Lee Y.-S."/>
            <person name="Choi Y.-L."/>
        </authorList>
    </citation>
    <scope>NUCLEOTIDE SEQUENCE [LARGE SCALE GENOMIC DNA]</scope>
    <source>
        <strain evidence="4">DAU221</strain>
    </source>
</reference>
<dbReference type="Proteomes" id="UP001209730">
    <property type="component" value="Unassembled WGS sequence"/>
</dbReference>
<feature type="chain" id="PRO_5013476336" description="Alginate export domain-containing protein" evidence="1">
    <location>
        <begin position="26"/>
        <end position="423"/>
    </location>
</feature>
<evidence type="ECO:0008006" key="5">
    <source>
        <dbReference type="Google" id="ProtNLM"/>
    </source>
</evidence>
<protein>
    <recommendedName>
        <fullName evidence="5">Alginate export domain-containing protein</fullName>
    </recommendedName>
</protein>
<keyword evidence="1" id="KW-0732">Signal</keyword>
<sequence length="423" mass="46010">MRSQCTAVRLIPALLTAAICAAPSAADNDWAFDSSGGQKTWSSDYELTLQLIREREQLFAPLSTSWSGGDNTERSAAELRLDLQLRCNRKPCDGTRVVLKPRLALEDDERPQAMPDPHPDWLAEGYLLRELDGGSRIGAGKRLIGWGPSLLYSPTNRLFPDNGAVTPRRDIPGKPMLFASTTITSRGRANLLLADPRLDPVDGIESGGTFTLARAEWNWVESRIATLGAVAGGGGGFRPYIGGYFQHGLGEAWTIGIEASASRGYAETASGAEPLAQNRSRWRWDGVFNLRYGATSGAETGLELIYNGYAQSDKELLNPTLAALPSAGRGPSRNRPLHPFAQRHYALLQTTWPKLFGDRRWGLTARLLQGLDSASSSSFAELSYSPSDDATVYLGLSRSRAGKALEMSQPVTRSAYLALDAFF</sequence>
<evidence type="ECO:0000256" key="1">
    <source>
        <dbReference type="SAM" id="SignalP"/>
    </source>
</evidence>
<organism evidence="2 4">
    <name type="scientific">Microbulbifer thermotolerans</name>
    <dbReference type="NCBI Taxonomy" id="252514"/>
    <lineage>
        <taxon>Bacteria</taxon>
        <taxon>Pseudomonadati</taxon>
        <taxon>Pseudomonadota</taxon>
        <taxon>Gammaproteobacteria</taxon>
        <taxon>Cellvibrionales</taxon>
        <taxon>Microbulbiferaceae</taxon>
        <taxon>Microbulbifer</taxon>
    </lineage>
</organism>
<dbReference type="Proteomes" id="UP000076077">
    <property type="component" value="Chromosome"/>
</dbReference>
<reference evidence="3" key="3">
    <citation type="submission" date="2022-11" db="EMBL/GenBank/DDBJ databases">
        <title>Chitin-degrading and fungicidal potential of chitinolytic bacterial strains from marine environment of the Pacific Ocean regions.</title>
        <authorList>
            <person name="Pentekhina I."/>
            <person name="Nedashkovskaya O."/>
            <person name="Seitkalieva A."/>
            <person name="Podvolotskaya A."/>
            <person name="Tekutyeva L."/>
            <person name="Balabanova L."/>
        </authorList>
    </citation>
    <scope>NUCLEOTIDE SEQUENCE</scope>
    <source>
        <strain evidence="3">KMM 6838</strain>
    </source>
</reference>
<dbReference type="OrthoDB" id="5493663at2"/>
<evidence type="ECO:0000313" key="2">
    <source>
        <dbReference type="EMBL" id="AMX01442.1"/>
    </source>
</evidence>
<keyword evidence="4" id="KW-1185">Reference proteome</keyword>
<dbReference type="STRING" id="252514.A3224_01585"/>
<dbReference type="GeneID" id="76606736"/>
<dbReference type="AlphaFoldDB" id="A0A143HJJ2"/>
<dbReference type="RefSeq" id="WP_067150583.1">
    <property type="nucleotide sequence ID" value="NZ_CP014864.1"/>
</dbReference>
<accession>A0A143HJJ2</accession>
<evidence type="ECO:0000313" key="3">
    <source>
        <dbReference type="EMBL" id="MCX2800328.1"/>
    </source>
</evidence>
<gene>
    <name evidence="2" type="ORF">A3224_01585</name>
    <name evidence="3" type="ORF">OQJ68_00850</name>
</gene>
<name>A0A143HJJ2_MICTH</name>
<dbReference type="EMBL" id="CP014864">
    <property type="protein sequence ID" value="AMX01442.1"/>
    <property type="molecule type" value="Genomic_DNA"/>
</dbReference>
<evidence type="ECO:0000313" key="4">
    <source>
        <dbReference type="Proteomes" id="UP000076077"/>
    </source>
</evidence>
<proteinExistence type="predicted"/>
<dbReference type="KEGG" id="mthd:A3224_01585"/>
<feature type="signal peptide" evidence="1">
    <location>
        <begin position="1"/>
        <end position="25"/>
    </location>
</feature>
<dbReference type="EMBL" id="JAPHQB010000001">
    <property type="protein sequence ID" value="MCX2800328.1"/>
    <property type="molecule type" value="Genomic_DNA"/>
</dbReference>